<keyword evidence="1" id="KW-0472">Membrane</keyword>
<feature type="transmembrane region" description="Helical" evidence="1">
    <location>
        <begin position="160"/>
        <end position="180"/>
    </location>
</feature>
<dbReference type="KEGG" id="anh:A6F65_02289"/>
<dbReference type="RefSeq" id="WP_067788797.1">
    <property type="nucleotide sequence ID" value="NZ_CP016545.1"/>
</dbReference>
<gene>
    <name evidence="2" type="ORF">A6F65_02289</name>
</gene>
<feature type="transmembrane region" description="Helical" evidence="1">
    <location>
        <begin position="12"/>
        <end position="29"/>
    </location>
</feature>
<dbReference type="OrthoDB" id="7424348at2"/>
<accession>A0A1C7DB16</accession>
<organism evidence="2 3">
    <name type="scientific">Paraurantiacibacter namhicola</name>
    <dbReference type="NCBI Taxonomy" id="645517"/>
    <lineage>
        <taxon>Bacteria</taxon>
        <taxon>Pseudomonadati</taxon>
        <taxon>Pseudomonadota</taxon>
        <taxon>Alphaproteobacteria</taxon>
        <taxon>Sphingomonadales</taxon>
        <taxon>Erythrobacteraceae</taxon>
        <taxon>Paraurantiacibacter</taxon>
    </lineage>
</organism>
<dbReference type="AlphaFoldDB" id="A0A1C7DB16"/>
<sequence>MNTEAKKSKTGKTIFALVLGGLAGFFAAMGMMQLVESGTLGDLSASREVALLVALIYGLTAAAVLVGLLNPAIGAKFLNVEDAEELREQRGMLGWSGAAMLCWAGTLAVLALGGEGFPIPSVTAAAIVGGLMLVSILATAKQWHLTDELMRALSRESTALAFYLLAGIGGGWAALAHLDLVSGPAMLDWLTMAAAFILIAVFWKAGRRGMLEMR</sequence>
<feature type="transmembrane region" description="Helical" evidence="1">
    <location>
        <begin position="186"/>
        <end position="205"/>
    </location>
</feature>
<evidence type="ECO:0000256" key="1">
    <source>
        <dbReference type="SAM" id="Phobius"/>
    </source>
</evidence>
<evidence type="ECO:0000313" key="3">
    <source>
        <dbReference type="Proteomes" id="UP000092698"/>
    </source>
</evidence>
<feature type="transmembrane region" description="Helical" evidence="1">
    <location>
        <begin position="49"/>
        <end position="73"/>
    </location>
</feature>
<name>A0A1C7DB16_9SPHN</name>
<keyword evidence="1" id="KW-1133">Transmembrane helix</keyword>
<feature type="transmembrane region" description="Helical" evidence="1">
    <location>
        <begin position="119"/>
        <end position="140"/>
    </location>
</feature>
<proteinExistence type="predicted"/>
<keyword evidence="1" id="KW-0812">Transmembrane</keyword>
<keyword evidence="3" id="KW-1185">Reference proteome</keyword>
<protein>
    <submittedName>
        <fullName evidence="2">Uncharacterized protein</fullName>
    </submittedName>
</protein>
<dbReference type="Proteomes" id="UP000092698">
    <property type="component" value="Chromosome"/>
</dbReference>
<reference evidence="2 3" key="1">
    <citation type="submission" date="2016-07" db="EMBL/GenBank/DDBJ databases">
        <title>Complete genome sequence of Altererythrobacter namhicola JCM 16345T, containing esterase-encoding genes.</title>
        <authorList>
            <person name="Cheng H."/>
            <person name="Wu Y.-H."/>
            <person name="Jian S.-L."/>
            <person name="Huo Y.-Y."/>
            <person name="Wang C.-S."/>
            <person name="Xu X.-W."/>
        </authorList>
    </citation>
    <scope>NUCLEOTIDE SEQUENCE [LARGE SCALE GENOMIC DNA]</scope>
    <source>
        <strain evidence="2 3">JCM 16345</strain>
    </source>
</reference>
<dbReference type="EMBL" id="CP016545">
    <property type="protein sequence ID" value="ANU08572.1"/>
    <property type="molecule type" value="Genomic_DNA"/>
</dbReference>
<evidence type="ECO:0000313" key="2">
    <source>
        <dbReference type="EMBL" id="ANU08572.1"/>
    </source>
</evidence>
<feature type="transmembrane region" description="Helical" evidence="1">
    <location>
        <begin position="93"/>
        <end position="113"/>
    </location>
</feature>